<dbReference type="InterPro" id="IPR036778">
    <property type="entry name" value="OHCU_decarboxylase_sf"/>
</dbReference>
<organism evidence="8 9">
    <name type="scientific">Streptomyces netropsis</name>
    <name type="common">Streptoverticillium netropsis</name>
    <dbReference type="NCBI Taxonomy" id="55404"/>
    <lineage>
        <taxon>Bacteria</taxon>
        <taxon>Bacillati</taxon>
        <taxon>Actinomycetota</taxon>
        <taxon>Actinomycetes</taxon>
        <taxon>Kitasatosporales</taxon>
        <taxon>Streptomycetaceae</taxon>
        <taxon>Streptomyces</taxon>
    </lineage>
</organism>
<evidence type="ECO:0000259" key="7">
    <source>
        <dbReference type="Pfam" id="PF09349"/>
    </source>
</evidence>
<dbReference type="InterPro" id="IPR018020">
    <property type="entry name" value="OHCU_decarboxylase"/>
</dbReference>
<dbReference type="EMBL" id="JACHJG010000003">
    <property type="protein sequence ID" value="MBB4886238.1"/>
    <property type="molecule type" value="Genomic_DNA"/>
</dbReference>
<name>A0A7W7L9R9_STRNE</name>
<gene>
    <name evidence="8" type="ORF">FHS38_002267</name>
</gene>
<dbReference type="EC" id="4.1.1.97" evidence="3"/>
<evidence type="ECO:0000256" key="5">
    <source>
        <dbReference type="ARBA" id="ARBA00022793"/>
    </source>
</evidence>
<comment type="pathway">
    <text evidence="2">Purine metabolism; urate degradation; (S)-allantoin from urate: step 3/3.</text>
</comment>
<dbReference type="PANTHER" id="PTHR43466:SF1">
    <property type="entry name" value="2-OXO-4-HYDROXY-4-CARBOXY-5-UREIDOIMIDAZOLINE DECARBOXYLASE-RELATED"/>
    <property type="match status" value="1"/>
</dbReference>
<sequence length="245" mass="26072">MASRPPLPPQFVTPAPYCPVLPFSAAFSLLLFSVPFQPSAAVRFHPCPVRAPSVPLRPSPEEPTLHDLAPFDRLDGLDRLNAADPDDAEAALLVCCGSRRWARRLAAHRPYPAPDALLAAADAAGHALGRADLSEAFAAEAAGAFTPAQTRAVGALRAAHAAYERRFGHVFVICLDGCRPEEVLGRLLSALRARLAAPLHEEHATAAGELRRIARGRLTRLAQGTLAPRGGGPAWGVRECQGSRQ</sequence>
<dbReference type="PANTHER" id="PTHR43466">
    <property type="entry name" value="2-OXO-4-HYDROXY-4-CARBOXY-5-UREIDOIMIDAZOLINE DECARBOXYLASE-RELATED"/>
    <property type="match status" value="1"/>
</dbReference>
<reference evidence="8 9" key="1">
    <citation type="submission" date="2020-08" db="EMBL/GenBank/DDBJ databases">
        <title>Genomic Encyclopedia of Type Strains, Phase III (KMG-III): the genomes of soil and plant-associated and newly described type strains.</title>
        <authorList>
            <person name="Whitman W."/>
        </authorList>
    </citation>
    <scope>NUCLEOTIDE SEQUENCE [LARGE SCALE GENOMIC DNA]</scope>
    <source>
        <strain evidence="8 9">CECT 3265</strain>
    </source>
</reference>
<feature type="domain" description="Oxo-4-hydroxy-4-carboxy-5-ureidoimidazoline decarboxylase" evidence="7">
    <location>
        <begin position="140"/>
        <end position="218"/>
    </location>
</feature>
<dbReference type="GO" id="GO:0051997">
    <property type="term" value="F:2-oxo-4-hydroxy-4-carboxy-5-ureidoimidazoline decarboxylase activity"/>
    <property type="evidence" value="ECO:0007669"/>
    <property type="project" value="UniProtKB-EC"/>
</dbReference>
<dbReference type="AlphaFoldDB" id="A0A7W7L9R9"/>
<accession>A0A7W7L9R9</accession>
<dbReference type="RefSeq" id="WP_229822216.1">
    <property type="nucleotide sequence ID" value="NZ_BMRW01000003.1"/>
</dbReference>
<dbReference type="Pfam" id="PF09349">
    <property type="entry name" value="OHCU_decarbox"/>
    <property type="match status" value="2"/>
</dbReference>
<comment type="catalytic activity">
    <reaction evidence="1">
        <text>5-hydroxy-2-oxo-4-ureido-2,5-dihydro-1H-imidazole-5-carboxylate + H(+) = (S)-allantoin + CO2</text>
        <dbReference type="Rhea" id="RHEA:26301"/>
        <dbReference type="ChEBI" id="CHEBI:15378"/>
        <dbReference type="ChEBI" id="CHEBI:15678"/>
        <dbReference type="ChEBI" id="CHEBI:16526"/>
        <dbReference type="ChEBI" id="CHEBI:58639"/>
        <dbReference type="EC" id="4.1.1.97"/>
    </reaction>
</comment>
<dbReference type="GO" id="GO:0006144">
    <property type="term" value="P:purine nucleobase metabolic process"/>
    <property type="evidence" value="ECO:0007669"/>
    <property type="project" value="UniProtKB-KW"/>
</dbReference>
<dbReference type="SUPFAM" id="SSF158694">
    <property type="entry name" value="UraD-Like"/>
    <property type="match status" value="1"/>
</dbReference>
<keyword evidence="5" id="KW-0210">Decarboxylase</keyword>
<evidence type="ECO:0000256" key="4">
    <source>
        <dbReference type="ARBA" id="ARBA00022631"/>
    </source>
</evidence>
<evidence type="ECO:0000313" key="8">
    <source>
        <dbReference type="EMBL" id="MBB4886238.1"/>
    </source>
</evidence>
<evidence type="ECO:0000256" key="3">
    <source>
        <dbReference type="ARBA" id="ARBA00012257"/>
    </source>
</evidence>
<dbReference type="GO" id="GO:0019628">
    <property type="term" value="P:urate catabolic process"/>
    <property type="evidence" value="ECO:0007669"/>
    <property type="project" value="TreeGrafter"/>
</dbReference>
<keyword evidence="4" id="KW-0659">Purine metabolism</keyword>
<comment type="caution">
    <text evidence="8">The sequence shown here is derived from an EMBL/GenBank/DDBJ whole genome shotgun (WGS) entry which is preliminary data.</text>
</comment>
<keyword evidence="9" id="KW-1185">Reference proteome</keyword>
<dbReference type="Gene3D" id="1.10.3330.10">
    <property type="entry name" value="Oxo-4-hydroxy-4-carboxy-5-ureidoimidazoline decarboxylase"/>
    <property type="match status" value="1"/>
</dbReference>
<protein>
    <recommendedName>
        <fullName evidence="3">2-oxo-4-hydroxy-4-carboxy-5-ureidoimidazoline decarboxylase</fullName>
        <ecNumber evidence="3">4.1.1.97</ecNumber>
    </recommendedName>
</protein>
<proteinExistence type="predicted"/>
<dbReference type="Proteomes" id="UP000556436">
    <property type="component" value="Unassembled WGS sequence"/>
</dbReference>
<evidence type="ECO:0000256" key="2">
    <source>
        <dbReference type="ARBA" id="ARBA00004754"/>
    </source>
</evidence>
<keyword evidence="6 8" id="KW-0456">Lyase</keyword>
<evidence type="ECO:0000313" key="9">
    <source>
        <dbReference type="Proteomes" id="UP000556436"/>
    </source>
</evidence>
<feature type="domain" description="Oxo-4-hydroxy-4-carboxy-5-ureidoimidazoline decarboxylase" evidence="7">
    <location>
        <begin position="81"/>
        <end position="139"/>
    </location>
</feature>
<evidence type="ECO:0000256" key="1">
    <source>
        <dbReference type="ARBA" id="ARBA00001163"/>
    </source>
</evidence>
<evidence type="ECO:0000256" key="6">
    <source>
        <dbReference type="ARBA" id="ARBA00023239"/>
    </source>
</evidence>
<dbReference type="NCBIfam" id="NF010372">
    <property type="entry name" value="PRK13798.1"/>
    <property type="match status" value="1"/>
</dbReference>